<evidence type="ECO:0000256" key="12">
    <source>
        <dbReference type="ARBA" id="ARBA00022884"/>
    </source>
</evidence>
<comment type="subunit">
    <text evidence="4 16">Homodimer.</text>
</comment>
<dbReference type="Pfam" id="PF09334">
    <property type="entry name" value="tRNA-synt_1g"/>
    <property type="match status" value="1"/>
</dbReference>
<dbReference type="InterPro" id="IPR033911">
    <property type="entry name" value="MetRS_core"/>
</dbReference>
<evidence type="ECO:0000256" key="2">
    <source>
        <dbReference type="ARBA" id="ARBA00004496"/>
    </source>
</evidence>
<dbReference type="InterPro" id="IPR014729">
    <property type="entry name" value="Rossmann-like_a/b/a_fold"/>
</dbReference>
<dbReference type="InterPro" id="IPR004495">
    <property type="entry name" value="Met-tRNA-synth_bsu_C"/>
</dbReference>
<dbReference type="SUPFAM" id="SSF47323">
    <property type="entry name" value="Anticodon-binding domain of a subclass of class I aminoacyl-tRNA synthetases"/>
    <property type="match status" value="1"/>
</dbReference>
<feature type="binding site" evidence="16">
    <location>
        <position position="170"/>
    </location>
    <ligand>
        <name>Zn(2+)</name>
        <dbReference type="ChEBI" id="CHEBI:29105"/>
    </ligand>
</feature>
<dbReference type="NCBIfam" id="NF001100">
    <property type="entry name" value="PRK00133.1"/>
    <property type="match status" value="1"/>
</dbReference>
<reference evidence="18 19" key="1">
    <citation type="submission" date="2022-10" db="EMBL/GenBank/DDBJ databases">
        <title>High-quality genome sequences of two octocoral-associated bacteria, Endozoicomonas euniceicola EF212 and Endozoicomonas gorgoniicola PS125.</title>
        <authorList>
            <person name="Chiou Y.-J."/>
            <person name="Chen Y.-H."/>
        </authorList>
    </citation>
    <scope>NUCLEOTIDE SEQUENCE [LARGE SCALE GENOMIC DNA]</scope>
    <source>
        <strain evidence="18 19">PS125</strain>
    </source>
</reference>
<keyword evidence="7 16" id="KW-0436">Ligase</keyword>
<dbReference type="InterPro" id="IPR009080">
    <property type="entry name" value="tRNAsynth_Ia_anticodon-bd"/>
</dbReference>
<dbReference type="EC" id="6.1.1.10" evidence="16"/>
<dbReference type="Gene3D" id="1.10.730.10">
    <property type="entry name" value="Isoleucyl-tRNA Synthetase, Domain 1"/>
    <property type="match status" value="1"/>
</dbReference>
<evidence type="ECO:0000256" key="14">
    <source>
        <dbReference type="ARBA" id="ARBA00023146"/>
    </source>
</evidence>
<dbReference type="Gene3D" id="2.20.28.20">
    <property type="entry name" value="Methionyl-tRNA synthetase, Zn-domain"/>
    <property type="match status" value="1"/>
</dbReference>
<dbReference type="GO" id="GO:0004825">
    <property type="term" value="F:methionine-tRNA ligase activity"/>
    <property type="evidence" value="ECO:0007669"/>
    <property type="project" value="UniProtKB-EC"/>
</dbReference>
<dbReference type="Proteomes" id="UP001209854">
    <property type="component" value="Unassembled WGS sequence"/>
</dbReference>
<dbReference type="EMBL" id="JAPFCC010000001">
    <property type="protein sequence ID" value="MCW7551357.1"/>
    <property type="molecule type" value="Genomic_DNA"/>
</dbReference>
<comment type="caution">
    <text evidence="16">Lacks conserved residue(s) required for the propagation of feature annotation.</text>
</comment>
<evidence type="ECO:0000256" key="8">
    <source>
        <dbReference type="ARBA" id="ARBA00022723"/>
    </source>
</evidence>
<keyword evidence="6 16" id="KW-0820">tRNA-binding</keyword>
<dbReference type="SUPFAM" id="SSF57770">
    <property type="entry name" value="Methionyl-tRNA synthetase (MetRS), Zn-domain"/>
    <property type="match status" value="1"/>
</dbReference>
<dbReference type="InterPro" id="IPR001412">
    <property type="entry name" value="aa-tRNA-synth_I_CS"/>
</dbReference>
<evidence type="ECO:0000256" key="5">
    <source>
        <dbReference type="ARBA" id="ARBA00022490"/>
    </source>
</evidence>
<dbReference type="PROSITE" id="PS50886">
    <property type="entry name" value="TRBD"/>
    <property type="match status" value="1"/>
</dbReference>
<dbReference type="CDD" id="cd00814">
    <property type="entry name" value="MetRS_core"/>
    <property type="match status" value="1"/>
</dbReference>
<protein>
    <recommendedName>
        <fullName evidence="16">Methionine--tRNA ligase</fullName>
        <ecNumber evidence="16">6.1.1.10</ecNumber>
    </recommendedName>
    <alternativeName>
        <fullName evidence="16">Methionyl-tRNA synthetase</fullName>
        <shortName evidence="16">MetRS</shortName>
    </alternativeName>
</protein>
<evidence type="ECO:0000256" key="15">
    <source>
        <dbReference type="ARBA" id="ARBA00047364"/>
    </source>
</evidence>
<evidence type="ECO:0000256" key="4">
    <source>
        <dbReference type="ARBA" id="ARBA00011738"/>
    </source>
</evidence>
<evidence type="ECO:0000256" key="13">
    <source>
        <dbReference type="ARBA" id="ARBA00022917"/>
    </source>
</evidence>
<evidence type="ECO:0000256" key="11">
    <source>
        <dbReference type="ARBA" id="ARBA00022840"/>
    </source>
</evidence>
<keyword evidence="19" id="KW-1185">Reference proteome</keyword>
<dbReference type="SUPFAM" id="SSF50249">
    <property type="entry name" value="Nucleic acid-binding proteins"/>
    <property type="match status" value="1"/>
</dbReference>
<dbReference type="PRINTS" id="PR01041">
    <property type="entry name" value="TRNASYNTHMET"/>
</dbReference>
<evidence type="ECO:0000256" key="1">
    <source>
        <dbReference type="ARBA" id="ARBA00003314"/>
    </source>
</evidence>
<comment type="cofactor">
    <cofactor evidence="16">
        <name>Zn(2+)</name>
        <dbReference type="ChEBI" id="CHEBI:29105"/>
    </cofactor>
    <text evidence="16">Binds 1 zinc ion per subunit.</text>
</comment>
<proteinExistence type="inferred from homology"/>
<keyword evidence="13 16" id="KW-0648">Protein biosynthesis</keyword>
<dbReference type="NCBIfam" id="TIGR00399">
    <property type="entry name" value="metG_C_term"/>
    <property type="match status" value="1"/>
</dbReference>
<keyword evidence="14 16" id="KW-0030">Aminoacyl-tRNA synthetase</keyword>
<feature type="binding site" evidence="16">
    <location>
        <position position="167"/>
    </location>
    <ligand>
        <name>Zn(2+)</name>
        <dbReference type="ChEBI" id="CHEBI:29105"/>
    </ligand>
</feature>
<evidence type="ECO:0000256" key="6">
    <source>
        <dbReference type="ARBA" id="ARBA00022555"/>
    </source>
</evidence>
<dbReference type="CDD" id="cd02800">
    <property type="entry name" value="tRNA_bind_EcMetRS_like"/>
    <property type="match status" value="1"/>
</dbReference>
<feature type="binding site" evidence="16">
    <location>
        <position position="154"/>
    </location>
    <ligand>
        <name>Zn(2+)</name>
        <dbReference type="ChEBI" id="CHEBI:29105"/>
    </ligand>
</feature>
<dbReference type="InterPro" id="IPR029038">
    <property type="entry name" value="MetRS_Zn"/>
</dbReference>
<evidence type="ECO:0000256" key="16">
    <source>
        <dbReference type="HAMAP-Rule" id="MF_00098"/>
    </source>
</evidence>
<evidence type="ECO:0000259" key="17">
    <source>
        <dbReference type="PROSITE" id="PS50886"/>
    </source>
</evidence>
<feature type="short sequence motif" description="'KMSKS' region" evidence="16">
    <location>
        <begin position="340"/>
        <end position="344"/>
    </location>
</feature>
<dbReference type="Gene3D" id="2.40.50.140">
    <property type="entry name" value="Nucleic acid-binding proteins"/>
    <property type="match status" value="1"/>
</dbReference>
<evidence type="ECO:0000256" key="3">
    <source>
        <dbReference type="ARBA" id="ARBA00008258"/>
    </source>
</evidence>
<keyword evidence="8 16" id="KW-0479">Metal-binding</keyword>
<evidence type="ECO:0000313" key="18">
    <source>
        <dbReference type="EMBL" id="MCW7551357.1"/>
    </source>
</evidence>
<dbReference type="InterPro" id="IPR012340">
    <property type="entry name" value="NA-bd_OB-fold"/>
</dbReference>
<accession>A0ABT3MPR4</accession>
<comment type="function">
    <text evidence="1 16">Is required not only for elongation of protein synthesis but also for the initiation of all mRNA translation through initiator tRNA(fMet) aminoacylation.</text>
</comment>
<comment type="subcellular location">
    <subcellularLocation>
        <location evidence="2 16">Cytoplasm</location>
    </subcellularLocation>
</comment>
<dbReference type="InterPro" id="IPR014758">
    <property type="entry name" value="Met-tRNA_synth"/>
</dbReference>
<keyword evidence="10 16" id="KW-0862">Zinc</keyword>
<organism evidence="18 19">
    <name type="scientific">Endozoicomonas gorgoniicola</name>
    <dbReference type="NCBI Taxonomy" id="1234144"/>
    <lineage>
        <taxon>Bacteria</taxon>
        <taxon>Pseudomonadati</taxon>
        <taxon>Pseudomonadota</taxon>
        <taxon>Gammaproteobacteria</taxon>
        <taxon>Oceanospirillales</taxon>
        <taxon>Endozoicomonadaceae</taxon>
        <taxon>Endozoicomonas</taxon>
    </lineage>
</organism>
<dbReference type="InterPro" id="IPR002547">
    <property type="entry name" value="tRNA-bd_dom"/>
</dbReference>
<keyword evidence="11 16" id="KW-0067">ATP-binding</keyword>
<dbReference type="PROSITE" id="PS00178">
    <property type="entry name" value="AA_TRNA_LIGASE_I"/>
    <property type="match status" value="1"/>
</dbReference>
<dbReference type="Gene3D" id="3.40.50.620">
    <property type="entry name" value="HUPs"/>
    <property type="match status" value="1"/>
</dbReference>
<comment type="caution">
    <text evidence="18">The sequence shown here is derived from an EMBL/GenBank/DDBJ whole genome shotgun (WGS) entry which is preliminary data.</text>
</comment>
<evidence type="ECO:0000256" key="9">
    <source>
        <dbReference type="ARBA" id="ARBA00022741"/>
    </source>
</evidence>
<dbReference type="NCBIfam" id="TIGR00398">
    <property type="entry name" value="metG"/>
    <property type="match status" value="1"/>
</dbReference>
<dbReference type="PANTHER" id="PTHR45765">
    <property type="entry name" value="METHIONINE--TRNA LIGASE"/>
    <property type="match status" value="1"/>
</dbReference>
<gene>
    <name evidence="16 18" type="primary">metG</name>
    <name evidence="18" type="ORF">NX722_01605</name>
</gene>
<dbReference type="InterPro" id="IPR015413">
    <property type="entry name" value="Methionyl/Leucyl_tRNA_Synth"/>
</dbReference>
<keyword evidence="12 16" id="KW-0694">RNA-binding</keyword>
<sequence length="692" mass="77834">MCQFERNSTRMSQRKILVTSALPYANGPLHMGHLVEYIQTDIWVRFQKLFGNQCTYVCADDAHGTAISLHAEKQGITPEESVALINKERVRDFSEFHVEFDNYHSTHSDENRELSEAIYLALKEKGHIASHNIVQAFDPEKEMFLADRYIQGDCPKCGTPDQYGDNCEACGATYSPADLKNARSAISGATPVEKESEHFFFKLSDFDAFLKEWTRSGTISDEIANKLAEWLDTGLQDWDISRDAPYFGFEIPGEPGKYFYVWLDAPIGYMAAFKNLCDRRDDLNFDDYWKKDSDCEVHHFIGKDIVNFHCLFWPAMLHGTGYRTPTSVSVHGYLTVNGKKMSKSRGTFITARTYLDHLDPEYLRYYYAAKLSNRIDDLDLNTDDFIQRVNSDLVGKVVNIASRNAGFIKKRFGGKLSASNLIPELTADFQTAGDRIAELYEGREFGKAMREIMALADKANAWIDEVKPWVVAKEEGKNQELHDICTAGINLFRLLMIYLKPVLPAMAVKAEAFLNVEPLTWAGSQSLLLDHEVNKFKPLMTRVEADKVGNMIEASKEVLAKMAEQKPAVKAASNEWLEKEPVAEEINFDDFAKVDLRIAKIVNAEHVEGAGKLLRLTLDIGEAETRNIFAGIKSAYAPEALIGKHTVMVANLAPRKMKFGVSEGMVLAAGPGGKELWILEPHEGAQPGMRVM</sequence>
<dbReference type="SUPFAM" id="SSF52374">
    <property type="entry name" value="Nucleotidylyl transferase"/>
    <property type="match status" value="1"/>
</dbReference>
<feature type="binding site" evidence="16">
    <location>
        <position position="157"/>
    </location>
    <ligand>
        <name>Zn(2+)</name>
        <dbReference type="ChEBI" id="CHEBI:29105"/>
    </ligand>
</feature>
<keyword evidence="5 16" id="KW-0963">Cytoplasm</keyword>
<dbReference type="InterPro" id="IPR041872">
    <property type="entry name" value="Anticodon_Met"/>
</dbReference>
<keyword evidence="9 16" id="KW-0547">Nucleotide-binding</keyword>
<dbReference type="CDD" id="cd07957">
    <property type="entry name" value="Anticodon_Ia_Met"/>
    <property type="match status" value="1"/>
</dbReference>
<dbReference type="InterPro" id="IPR023458">
    <property type="entry name" value="Met-tRNA_ligase_1"/>
</dbReference>
<dbReference type="HAMAP" id="MF_00098">
    <property type="entry name" value="Met_tRNA_synth_type1"/>
    <property type="match status" value="1"/>
</dbReference>
<dbReference type="Pfam" id="PF19303">
    <property type="entry name" value="Anticodon_3"/>
    <property type="match status" value="1"/>
</dbReference>
<feature type="domain" description="TRNA-binding" evidence="17">
    <location>
        <begin position="590"/>
        <end position="692"/>
    </location>
</feature>
<evidence type="ECO:0000256" key="7">
    <source>
        <dbReference type="ARBA" id="ARBA00022598"/>
    </source>
</evidence>
<dbReference type="Pfam" id="PF01588">
    <property type="entry name" value="tRNA_bind"/>
    <property type="match status" value="1"/>
</dbReference>
<name>A0ABT3MPR4_9GAMM</name>
<feature type="binding site" evidence="16">
    <location>
        <position position="343"/>
    </location>
    <ligand>
        <name>ATP</name>
        <dbReference type="ChEBI" id="CHEBI:30616"/>
    </ligand>
</feature>
<evidence type="ECO:0000256" key="10">
    <source>
        <dbReference type="ARBA" id="ARBA00022833"/>
    </source>
</evidence>
<dbReference type="PANTHER" id="PTHR45765:SF1">
    <property type="entry name" value="METHIONINE--TRNA LIGASE, CYTOPLASMIC"/>
    <property type="match status" value="1"/>
</dbReference>
<comment type="similarity">
    <text evidence="3 16">Belongs to the class-I aminoacyl-tRNA synthetase family. MetG type 1 subfamily.</text>
</comment>
<evidence type="ECO:0000313" key="19">
    <source>
        <dbReference type="Proteomes" id="UP001209854"/>
    </source>
</evidence>
<comment type="catalytic activity">
    <reaction evidence="15 16">
        <text>tRNA(Met) + L-methionine + ATP = L-methionyl-tRNA(Met) + AMP + diphosphate</text>
        <dbReference type="Rhea" id="RHEA:13481"/>
        <dbReference type="Rhea" id="RHEA-COMP:9667"/>
        <dbReference type="Rhea" id="RHEA-COMP:9698"/>
        <dbReference type="ChEBI" id="CHEBI:30616"/>
        <dbReference type="ChEBI" id="CHEBI:33019"/>
        <dbReference type="ChEBI" id="CHEBI:57844"/>
        <dbReference type="ChEBI" id="CHEBI:78442"/>
        <dbReference type="ChEBI" id="CHEBI:78530"/>
        <dbReference type="ChEBI" id="CHEBI:456215"/>
        <dbReference type="EC" id="6.1.1.10"/>
    </reaction>
</comment>